<evidence type="ECO:0000256" key="1">
    <source>
        <dbReference type="SAM" id="MobiDB-lite"/>
    </source>
</evidence>
<name>A0AAV0DHL0_9ASTE</name>
<dbReference type="InterPro" id="IPR002109">
    <property type="entry name" value="Glutaredoxin"/>
</dbReference>
<dbReference type="Pfam" id="PF23733">
    <property type="entry name" value="GRXCR1-2_C"/>
    <property type="match status" value="1"/>
</dbReference>
<comment type="caution">
    <text evidence="3">The sequence shown here is derived from an EMBL/GenBank/DDBJ whole genome shotgun (WGS) entry which is preliminary data.</text>
</comment>
<gene>
    <name evidence="3" type="ORF">CEPIT_LOCUS14696</name>
</gene>
<dbReference type="PROSITE" id="PS51354">
    <property type="entry name" value="GLUTAREDOXIN_2"/>
    <property type="match status" value="1"/>
</dbReference>
<dbReference type="AlphaFoldDB" id="A0AAV0DHL0"/>
<evidence type="ECO:0000313" key="3">
    <source>
        <dbReference type="EMBL" id="CAH9099008.1"/>
    </source>
</evidence>
<proteinExistence type="predicted"/>
<reference evidence="3" key="1">
    <citation type="submission" date="2022-07" db="EMBL/GenBank/DDBJ databases">
        <authorList>
            <person name="Macas J."/>
            <person name="Novak P."/>
            <person name="Neumann P."/>
        </authorList>
    </citation>
    <scope>NUCLEOTIDE SEQUENCE</scope>
</reference>
<feature type="region of interest" description="Disordered" evidence="1">
    <location>
        <begin position="95"/>
        <end position="114"/>
    </location>
</feature>
<dbReference type="Proteomes" id="UP001152523">
    <property type="component" value="Unassembled WGS sequence"/>
</dbReference>
<sequence>MAFRDKSESQKNPKMKTASYFNRSLTMHHGRTSNESFGFSGKPPVERIGSFKKLYGPAAFESIVSVTGKVKKLCSLFDTQKLSSRLSNFLPLQQQSPSGAVAKPSDSESGGSLLQLPGTEDRVVIYFTSLRGIRRTFEDCYTARMILKSFRVKVDERDISMDNAYRTELQSILGQKDVSLPQIFIKGKYIGGAEVVKQMNEVGDLVKLLRGMPMRPPGRGGACDGCGDARFFPCTNCNGSKKVFDEEERQVRRCHVCNENGLVRCPFCCY</sequence>
<dbReference type="Pfam" id="PF00462">
    <property type="entry name" value="Glutaredoxin"/>
    <property type="match status" value="1"/>
</dbReference>
<dbReference type="PANTHER" id="PTHR45669:SF17">
    <property type="entry name" value="GLUTAREDOXIN DOMAIN-CONTAINING PROTEIN"/>
    <property type="match status" value="1"/>
</dbReference>
<dbReference type="Gene3D" id="3.40.30.10">
    <property type="entry name" value="Glutaredoxin"/>
    <property type="match status" value="1"/>
</dbReference>
<feature type="domain" description="Glutaredoxin" evidence="2">
    <location>
        <begin position="124"/>
        <end position="190"/>
    </location>
</feature>
<dbReference type="InterPro" id="IPR036249">
    <property type="entry name" value="Thioredoxin-like_sf"/>
</dbReference>
<keyword evidence="4" id="KW-1185">Reference proteome</keyword>
<protein>
    <recommendedName>
        <fullName evidence="2">Glutaredoxin domain-containing protein</fullName>
    </recommendedName>
</protein>
<dbReference type="SUPFAM" id="SSF52833">
    <property type="entry name" value="Thioredoxin-like"/>
    <property type="match status" value="1"/>
</dbReference>
<evidence type="ECO:0000313" key="4">
    <source>
        <dbReference type="Proteomes" id="UP001152523"/>
    </source>
</evidence>
<dbReference type="CDD" id="cd03031">
    <property type="entry name" value="GRX_GRX_like"/>
    <property type="match status" value="1"/>
</dbReference>
<dbReference type="EMBL" id="CAMAPF010000104">
    <property type="protein sequence ID" value="CAH9099008.1"/>
    <property type="molecule type" value="Genomic_DNA"/>
</dbReference>
<dbReference type="PANTHER" id="PTHR45669">
    <property type="entry name" value="GLUTAREDOXIN DOMAIN-CONTAINING CYSTEINE-RICH PROTEIN CG12206-RELATED"/>
    <property type="match status" value="1"/>
</dbReference>
<evidence type="ECO:0000259" key="2">
    <source>
        <dbReference type="Pfam" id="PF00462"/>
    </source>
</evidence>
<accession>A0AAV0DHL0</accession>
<organism evidence="3 4">
    <name type="scientific">Cuscuta epithymum</name>
    <dbReference type="NCBI Taxonomy" id="186058"/>
    <lineage>
        <taxon>Eukaryota</taxon>
        <taxon>Viridiplantae</taxon>
        <taxon>Streptophyta</taxon>
        <taxon>Embryophyta</taxon>
        <taxon>Tracheophyta</taxon>
        <taxon>Spermatophyta</taxon>
        <taxon>Magnoliopsida</taxon>
        <taxon>eudicotyledons</taxon>
        <taxon>Gunneridae</taxon>
        <taxon>Pentapetalae</taxon>
        <taxon>asterids</taxon>
        <taxon>lamiids</taxon>
        <taxon>Solanales</taxon>
        <taxon>Convolvulaceae</taxon>
        <taxon>Cuscuteae</taxon>
        <taxon>Cuscuta</taxon>
        <taxon>Cuscuta subgen. Cuscuta</taxon>
    </lineage>
</organism>